<dbReference type="PANTHER" id="PTHR43476">
    <property type="entry name" value="3-(3-HYDROXY-PHENYL)PROPIONATE/3-HYDROXYCINNAMIC ACID HYDROXYLASE"/>
    <property type="match status" value="1"/>
</dbReference>
<comment type="caution">
    <text evidence="3">The sequence shown here is derived from an EMBL/GenBank/DDBJ whole genome shotgun (WGS) entry which is preliminary data.</text>
</comment>
<evidence type="ECO:0000256" key="1">
    <source>
        <dbReference type="ARBA" id="ARBA00023002"/>
    </source>
</evidence>
<keyword evidence="3" id="KW-0503">Monooxygenase</keyword>
<keyword evidence="4" id="KW-1185">Reference proteome</keyword>
<dbReference type="Pfam" id="PF01494">
    <property type="entry name" value="FAD_binding_3"/>
    <property type="match status" value="1"/>
</dbReference>
<dbReference type="InterPro" id="IPR036188">
    <property type="entry name" value="FAD/NAD-bd_sf"/>
</dbReference>
<dbReference type="InterPro" id="IPR002938">
    <property type="entry name" value="FAD-bd"/>
</dbReference>
<dbReference type="SUPFAM" id="SSF51905">
    <property type="entry name" value="FAD/NAD(P)-binding domain"/>
    <property type="match status" value="1"/>
</dbReference>
<sequence length="424" mass="45963">MTPPTDTDVVVCGAGVAGLAAARALGRLGLRVTLIEKKRRQPPVAKGEVLQPGSLDILDGWDVLHRLESRDAVRLDRLAVRTADGHDLATMDFTALDCARPWMLAHDYTVILDCLEEALGSNVRRHRGVLAEELMRDGDGRVTGVHVSQDRRRHSIRARLVVAADGMSSRLRRLAGLTAEPVAYGHKLLSFELTDAPAGAAEVSAHITRRGLVMVYPLPHRRTRVYVQVGPDELRGMTGTCLKEWCDGLVADVPVLEPLTDALQSGLAHRQVLPVWRYCAASLVGPGFALVGEAAHGVHPLSAQGMNTAIGDAHDLANRLAGIDAGRPDAVDGALLAYQHARARRIKDVHVMSHNAARMITQTSWAGRLLGRRLLSRTGRNPRLSHLTAYNMSGLGMRPLNVVDRLVQLGALPETRGRSPMPLP</sequence>
<protein>
    <submittedName>
        <fullName evidence="3">FAD-dependent monooxygenase</fullName>
    </submittedName>
</protein>
<evidence type="ECO:0000313" key="3">
    <source>
        <dbReference type="EMBL" id="MBO3741336.1"/>
    </source>
</evidence>
<dbReference type="GO" id="GO:0004497">
    <property type="term" value="F:monooxygenase activity"/>
    <property type="evidence" value="ECO:0007669"/>
    <property type="project" value="UniProtKB-KW"/>
</dbReference>
<evidence type="ECO:0000313" key="4">
    <source>
        <dbReference type="Proteomes" id="UP000679690"/>
    </source>
</evidence>
<evidence type="ECO:0000259" key="2">
    <source>
        <dbReference type="Pfam" id="PF01494"/>
    </source>
</evidence>
<dbReference type="RefSeq" id="WP_208470478.1">
    <property type="nucleotide sequence ID" value="NZ_JAGFNS010000020.1"/>
</dbReference>
<reference evidence="3 4" key="1">
    <citation type="submission" date="2021-03" db="EMBL/GenBank/DDBJ databases">
        <title>Actinoplanes flavus sp. nov., a novel actinomycete isolated from Coconut Palm rhizosphere soil.</title>
        <authorList>
            <person name="Luo X."/>
        </authorList>
    </citation>
    <scope>NUCLEOTIDE SEQUENCE [LARGE SCALE GENOMIC DNA]</scope>
    <source>
        <strain evidence="3 4">NEAU-H7</strain>
    </source>
</reference>
<dbReference type="EMBL" id="JAGFNS010000020">
    <property type="protein sequence ID" value="MBO3741336.1"/>
    <property type="molecule type" value="Genomic_DNA"/>
</dbReference>
<dbReference type="Gene3D" id="3.50.50.60">
    <property type="entry name" value="FAD/NAD(P)-binding domain"/>
    <property type="match status" value="1"/>
</dbReference>
<dbReference type="PANTHER" id="PTHR43476:SF5">
    <property type="entry name" value="FAD-DEPENDENT MONOOXYGENASE"/>
    <property type="match status" value="1"/>
</dbReference>
<dbReference type="InterPro" id="IPR050631">
    <property type="entry name" value="PheA/TfdB_FAD_monoxygenase"/>
</dbReference>
<dbReference type="Proteomes" id="UP000679690">
    <property type="component" value="Unassembled WGS sequence"/>
</dbReference>
<organism evidence="3 4">
    <name type="scientific">Actinoplanes flavus</name>
    <dbReference type="NCBI Taxonomy" id="2820290"/>
    <lineage>
        <taxon>Bacteria</taxon>
        <taxon>Bacillati</taxon>
        <taxon>Actinomycetota</taxon>
        <taxon>Actinomycetes</taxon>
        <taxon>Micromonosporales</taxon>
        <taxon>Micromonosporaceae</taxon>
        <taxon>Actinoplanes</taxon>
    </lineage>
</organism>
<proteinExistence type="predicted"/>
<dbReference type="PRINTS" id="PR00420">
    <property type="entry name" value="RNGMNOXGNASE"/>
</dbReference>
<keyword evidence="1" id="KW-0560">Oxidoreductase</keyword>
<gene>
    <name evidence="3" type="ORF">J5X75_27890</name>
</gene>
<feature type="domain" description="FAD-binding" evidence="2">
    <location>
        <begin position="6"/>
        <end position="349"/>
    </location>
</feature>
<name>A0ABS3URE4_9ACTN</name>
<accession>A0ABS3URE4</accession>